<comment type="caution">
    <text evidence="1">The sequence shown here is derived from an EMBL/GenBank/DDBJ whole genome shotgun (WGS) entry which is preliminary data.</text>
</comment>
<protein>
    <submittedName>
        <fullName evidence="1">Uncharacterized protein</fullName>
    </submittedName>
</protein>
<organism evidence="1 2">
    <name type="scientific">Vaccinium darrowii</name>
    <dbReference type="NCBI Taxonomy" id="229202"/>
    <lineage>
        <taxon>Eukaryota</taxon>
        <taxon>Viridiplantae</taxon>
        <taxon>Streptophyta</taxon>
        <taxon>Embryophyta</taxon>
        <taxon>Tracheophyta</taxon>
        <taxon>Spermatophyta</taxon>
        <taxon>Magnoliopsida</taxon>
        <taxon>eudicotyledons</taxon>
        <taxon>Gunneridae</taxon>
        <taxon>Pentapetalae</taxon>
        <taxon>asterids</taxon>
        <taxon>Ericales</taxon>
        <taxon>Ericaceae</taxon>
        <taxon>Vaccinioideae</taxon>
        <taxon>Vaccinieae</taxon>
        <taxon>Vaccinium</taxon>
    </lineage>
</organism>
<keyword evidence="2" id="KW-1185">Reference proteome</keyword>
<gene>
    <name evidence="1" type="ORF">Vadar_016695</name>
</gene>
<evidence type="ECO:0000313" key="1">
    <source>
        <dbReference type="EMBL" id="KAH7849357.1"/>
    </source>
</evidence>
<evidence type="ECO:0000313" key="2">
    <source>
        <dbReference type="Proteomes" id="UP000828048"/>
    </source>
</evidence>
<accession>A0ACB7Y7U9</accession>
<name>A0ACB7Y7U9_9ERIC</name>
<proteinExistence type="predicted"/>
<sequence>MKTPIPILLISILLLSAPLFSISSPHDTLLTPSSPNFLTSPNGVFTAGFHSVGQNAYSFSIWFTKPTSDGNLTVVWTANRDQPVNGKRSKLSLLKSGNLVLTDAAQFTVWSTNTNSIPPLQLKLLDTGNLVLKNPNDTIIWESFDSPTDTLLPYQRLTRHLKLVASRSRSNFSSGYYALLFDDDNVLRLLFDGPEISSVYWPKPWLISWEAGRSNYNSSRTAEFDSSGYFRSTDDLKFKALDYGNGVWRRLTMDVDGNLRMYSLDEKRSIWSVSWQAIQQPCKIHGVCGPNALCNYDFPGENAGPRRCSCLPGYKAKNLTDWLLGCEPEFNLSCNAAESSFLKLPHVEFYGYDIKYHENYTYEMCEKVCLQSWMVTGKSPVTTGGQVSENSREMEQRGLVKWVREKINGDGGKELWLEEIIDPVMKGNCDLSKMEILVQVALQCVEEDKDARPTMRQVTWRLLYLENDDY</sequence>
<dbReference type="EMBL" id="CM037157">
    <property type="protein sequence ID" value="KAH7849357.1"/>
    <property type="molecule type" value="Genomic_DNA"/>
</dbReference>
<dbReference type="Proteomes" id="UP000828048">
    <property type="component" value="Chromosome 7"/>
</dbReference>
<reference evidence="1 2" key="1">
    <citation type="journal article" date="2021" name="Hortic Res">
        <title>High-quality reference genome and annotation aids understanding of berry development for evergreen blueberry (Vaccinium darrowii).</title>
        <authorList>
            <person name="Yu J."/>
            <person name="Hulse-Kemp A.M."/>
            <person name="Babiker E."/>
            <person name="Staton M."/>
        </authorList>
    </citation>
    <scope>NUCLEOTIDE SEQUENCE [LARGE SCALE GENOMIC DNA]</scope>
    <source>
        <strain evidence="2">cv. NJ 8807/NJ 8810</strain>
        <tissue evidence="1">Young leaf</tissue>
    </source>
</reference>